<dbReference type="Pfam" id="PF00679">
    <property type="entry name" value="EFG_C"/>
    <property type="match status" value="1"/>
</dbReference>
<dbReference type="GO" id="GO:0043022">
    <property type="term" value="F:ribosome binding"/>
    <property type="evidence" value="ECO:0007669"/>
    <property type="project" value="TreeGrafter"/>
</dbReference>
<evidence type="ECO:0000313" key="2">
    <source>
        <dbReference type="EMBL" id="KAK9506680.1"/>
    </source>
</evidence>
<proteinExistence type="predicted"/>
<protein>
    <recommendedName>
        <fullName evidence="1">Elongation factor EFG domain-containing protein</fullName>
    </recommendedName>
</protein>
<sequence length="67" mass="7390">MYAVLGRRQGRVLSGDMTQGSASFTITAVLPVIESFQFAQEIRKQTSGLASPQLVFSHWEVSITVLF</sequence>
<dbReference type="GO" id="GO:1990904">
    <property type="term" value="C:ribonucleoprotein complex"/>
    <property type="evidence" value="ECO:0007669"/>
    <property type="project" value="TreeGrafter"/>
</dbReference>
<dbReference type="InterPro" id="IPR000640">
    <property type="entry name" value="EFG_V-like"/>
</dbReference>
<keyword evidence="3" id="KW-1185">Reference proteome</keyword>
<accession>A0AAW1DA83</accession>
<gene>
    <name evidence="2" type="ORF">O3M35_008572</name>
</gene>
<dbReference type="PANTHER" id="PTHR42908:SF3">
    <property type="entry name" value="ELONGATION FACTOR-LIKE GTPASE 1"/>
    <property type="match status" value="1"/>
</dbReference>
<feature type="domain" description="Elongation factor EFG" evidence="1">
    <location>
        <begin position="1"/>
        <end position="67"/>
    </location>
</feature>
<name>A0AAW1DA83_9HEMI</name>
<dbReference type="InterPro" id="IPR035647">
    <property type="entry name" value="EFG_III/V"/>
</dbReference>
<reference evidence="2 3" key="1">
    <citation type="submission" date="2022-12" db="EMBL/GenBank/DDBJ databases">
        <title>Chromosome-level genome assembly of true bugs.</title>
        <authorList>
            <person name="Ma L."/>
            <person name="Li H."/>
        </authorList>
    </citation>
    <scope>NUCLEOTIDE SEQUENCE [LARGE SCALE GENOMIC DNA]</scope>
    <source>
        <strain evidence="2">Lab_2022b</strain>
    </source>
</reference>
<dbReference type="GO" id="GO:0042256">
    <property type="term" value="P:cytosolic ribosome assembly"/>
    <property type="evidence" value="ECO:0007669"/>
    <property type="project" value="TreeGrafter"/>
</dbReference>
<evidence type="ECO:0000313" key="3">
    <source>
        <dbReference type="Proteomes" id="UP001461498"/>
    </source>
</evidence>
<dbReference type="Proteomes" id="UP001461498">
    <property type="component" value="Unassembled WGS sequence"/>
</dbReference>
<dbReference type="EMBL" id="JAPXFL010000005">
    <property type="protein sequence ID" value="KAK9506680.1"/>
    <property type="molecule type" value="Genomic_DNA"/>
</dbReference>
<comment type="caution">
    <text evidence="2">The sequence shown here is derived from an EMBL/GenBank/DDBJ whole genome shotgun (WGS) entry which is preliminary data.</text>
</comment>
<dbReference type="GO" id="GO:0003924">
    <property type="term" value="F:GTPase activity"/>
    <property type="evidence" value="ECO:0007669"/>
    <property type="project" value="TreeGrafter"/>
</dbReference>
<dbReference type="SUPFAM" id="SSF54980">
    <property type="entry name" value="EF-G C-terminal domain-like"/>
    <property type="match status" value="1"/>
</dbReference>
<dbReference type="SMART" id="SM00838">
    <property type="entry name" value="EFG_C"/>
    <property type="match status" value="1"/>
</dbReference>
<dbReference type="GO" id="GO:0005829">
    <property type="term" value="C:cytosol"/>
    <property type="evidence" value="ECO:0007669"/>
    <property type="project" value="TreeGrafter"/>
</dbReference>
<organism evidence="2 3">
    <name type="scientific">Rhynocoris fuscipes</name>
    <dbReference type="NCBI Taxonomy" id="488301"/>
    <lineage>
        <taxon>Eukaryota</taxon>
        <taxon>Metazoa</taxon>
        <taxon>Ecdysozoa</taxon>
        <taxon>Arthropoda</taxon>
        <taxon>Hexapoda</taxon>
        <taxon>Insecta</taxon>
        <taxon>Pterygota</taxon>
        <taxon>Neoptera</taxon>
        <taxon>Paraneoptera</taxon>
        <taxon>Hemiptera</taxon>
        <taxon>Heteroptera</taxon>
        <taxon>Panheteroptera</taxon>
        <taxon>Cimicomorpha</taxon>
        <taxon>Reduviidae</taxon>
        <taxon>Harpactorinae</taxon>
        <taxon>Harpactorini</taxon>
        <taxon>Rhynocoris</taxon>
    </lineage>
</organism>
<dbReference type="PANTHER" id="PTHR42908">
    <property type="entry name" value="TRANSLATION ELONGATION FACTOR-RELATED"/>
    <property type="match status" value="1"/>
</dbReference>
<dbReference type="AlphaFoldDB" id="A0AAW1DA83"/>
<evidence type="ECO:0000259" key="1">
    <source>
        <dbReference type="SMART" id="SM00838"/>
    </source>
</evidence>
<dbReference type="Gene3D" id="3.30.70.240">
    <property type="match status" value="1"/>
</dbReference>